<evidence type="ECO:0000313" key="2">
    <source>
        <dbReference type="Proteomes" id="UP000247233"/>
    </source>
</evidence>
<sequence length="154" mass="17539">MQPLRDLEVPALRRRWKRLCASASIMVQRGQRDGWRLKTRERSSDGEARMGSYIGRRVTTGLVSPHASRGKHARLQVYYTVSTGQCTNYASSWPSSYPLAASGWAIDAWVRPTSPRVLPSRTESRYKMPMPRLGALDTLIMRTLMPSQNYLVVR</sequence>
<dbReference type="GeneID" id="37060431"/>
<gene>
    <name evidence="1" type="ORF">BO70DRAFT_149631</name>
</gene>
<dbReference type="RefSeq" id="XP_025395450.1">
    <property type="nucleotide sequence ID" value="XM_025538194.1"/>
</dbReference>
<reference evidence="1 2" key="1">
    <citation type="submission" date="2016-12" db="EMBL/GenBank/DDBJ databases">
        <title>The genomes of Aspergillus section Nigri reveals drivers in fungal speciation.</title>
        <authorList>
            <consortium name="DOE Joint Genome Institute"/>
            <person name="Vesth T.C."/>
            <person name="Nybo J."/>
            <person name="Theobald S."/>
            <person name="Brandl J."/>
            <person name="Frisvad J.C."/>
            <person name="Nielsen K.F."/>
            <person name="Lyhne E.K."/>
            <person name="Kogle M.E."/>
            <person name="Kuo A."/>
            <person name="Riley R."/>
            <person name="Clum A."/>
            <person name="Nolan M."/>
            <person name="Lipzen A."/>
            <person name="Salamov A."/>
            <person name="Henrissat B."/>
            <person name="Wiebenga A."/>
            <person name="De Vries R.P."/>
            <person name="Grigoriev I.V."/>
            <person name="Mortensen U.H."/>
            <person name="Andersen M.R."/>
            <person name="Baker S.E."/>
        </authorList>
    </citation>
    <scope>NUCLEOTIDE SEQUENCE [LARGE SCALE GENOMIC DNA]</scope>
    <source>
        <strain evidence="1 2">CBS 117.55</strain>
    </source>
</reference>
<dbReference type="Proteomes" id="UP000247233">
    <property type="component" value="Unassembled WGS sequence"/>
</dbReference>
<accession>A0A317V488</accession>
<dbReference type="AlphaFoldDB" id="A0A317V488"/>
<proteinExistence type="predicted"/>
<evidence type="ECO:0000313" key="1">
    <source>
        <dbReference type="EMBL" id="PWY69094.1"/>
    </source>
</evidence>
<protein>
    <submittedName>
        <fullName evidence="1">Uncharacterized protein</fullName>
    </submittedName>
</protein>
<keyword evidence="2" id="KW-1185">Reference proteome</keyword>
<name>A0A317V488_9EURO</name>
<dbReference type="VEuPathDB" id="FungiDB:BO70DRAFT_149631"/>
<comment type="caution">
    <text evidence="1">The sequence shown here is derived from an EMBL/GenBank/DDBJ whole genome shotgun (WGS) entry which is preliminary data.</text>
</comment>
<dbReference type="EMBL" id="MSFL01000034">
    <property type="protein sequence ID" value="PWY69094.1"/>
    <property type="molecule type" value="Genomic_DNA"/>
</dbReference>
<organism evidence="1 2">
    <name type="scientific">Aspergillus heteromorphus CBS 117.55</name>
    <dbReference type="NCBI Taxonomy" id="1448321"/>
    <lineage>
        <taxon>Eukaryota</taxon>
        <taxon>Fungi</taxon>
        <taxon>Dikarya</taxon>
        <taxon>Ascomycota</taxon>
        <taxon>Pezizomycotina</taxon>
        <taxon>Eurotiomycetes</taxon>
        <taxon>Eurotiomycetidae</taxon>
        <taxon>Eurotiales</taxon>
        <taxon>Aspergillaceae</taxon>
        <taxon>Aspergillus</taxon>
        <taxon>Aspergillus subgen. Circumdati</taxon>
    </lineage>
</organism>